<evidence type="ECO:0000313" key="3">
    <source>
        <dbReference type="Proteomes" id="UP000614287"/>
    </source>
</evidence>
<proteinExistence type="predicted"/>
<name>A0A8J3FYG4_9BURK</name>
<dbReference type="EMBL" id="BMZG01000006">
    <property type="protein sequence ID" value="GHA73127.1"/>
    <property type="molecule type" value="Genomic_DNA"/>
</dbReference>
<feature type="transmembrane region" description="Helical" evidence="1">
    <location>
        <begin position="47"/>
        <end position="65"/>
    </location>
</feature>
<reference evidence="2" key="1">
    <citation type="journal article" date="2014" name="Int. J. Syst. Evol. Microbiol.">
        <title>Complete genome sequence of Corynebacterium casei LMG S-19264T (=DSM 44701T), isolated from a smear-ripened cheese.</title>
        <authorList>
            <consortium name="US DOE Joint Genome Institute (JGI-PGF)"/>
            <person name="Walter F."/>
            <person name="Albersmeier A."/>
            <person name="Kalinowski J."/>
            <person name="Ruckert C."/>
        </authorList>
    </citation>
    <scope>NUCLEOTIDE SEQUENCE</scope>
    <source>
        <strain evidence="2">KCTC 32501</strain>
    </source>
</reference>
<accession>A0A8J3FYG4</accession>
<dbReference type="AlphaFoldDB" id="A0A8J3FYG4"/>
<gene>
    <name evidence="2" type="ORF">GCM10009007_12490</name>
</gene>
<keyword evidence="1" id="KW-0812">Transmembrane</keyword>
<dbReference type="Proteomes" id="UP000614287">
    <property type="component" value="Unassembled WGS sequence"/>
</dbReference>
<keyword evidence="1" id="KW-1133">Transmembrane helix</keyword>
<dbReference type="RefSeq" id="WP_189493093.1">
    <property type="nucleotide sequence ID" value="NZ_BMZG01000006.1"/>
</dbReference>
<protein>
    <submittedName>
        <fullName evidence="2">Uncharacterized protein</fullName>
    </submittedName>
</protein>
<organism evidence="2 3">
    <name type="scientific">Formosimonas limnophila</name>
    <dbReference type="NCBI Taxonomy" id="1384487"/>
    <lineage>
        <taxon>Bacteria</taxon>
        <taxon>Pseudomonadati</taxon>
        <taxon>Pseudomonadota</taxon>
        <taxon>Betaproteobacteria</taxon>
        <taxon>Burkholderiales</taxon>
        <taxon>Burkholderiaceae</taxon>
        <taxon>Formosimonas</taxon>
    </lineage>
</organism>
<evidence type="ECO:0000256" key="1">
    <source>
        <dbReference type="SAM" id="Phobius"/>
    </source>
</evidence>
<comment type="caution">
    <text evidence="2">The sequence shown here is derived from an EMBL/GenBank/DDBJ whole genome shotgun (WGS) entry which is preliminary data.</text>
</comment>
<feature type="transmembrane region" description="Helical" evidence="1">
    <location>
        <begin position="20"/>
        <end position="41"/>
    </location>
</feature>
<keyword evidence="1" id="KW-0472">Membrane</keyword>
<evidence type="ECO:0000313" key="2">
    <source>
        <dbReference type="EMBL" id="GHA73127.1"/>
    </source>
</evidence>
<sequence length="79" mass="9091">MPSPQVSRFQKLQKQGQWRYILTTMLLVVVFTGTIQLVSGSGLSPKLLALYAFLAAVITQFDWRVSQWRHDKKMNPPEL</sequence>
<keyword evidence="3" id="KW-1185">Reference proteome</keyword>
<reference evidence="2" key="2">
    <citation type="submission" date="2020-09" db="EMBL/GenBank/DDBJ databases">
        <authorList>
            <person name="Sun Q."/>
            <person name="Kim S."/>
        </authorList>
    </citation>
    <scope>NUCLEOTIDE SEQUENCE</scope>
    <source>
        <strain evidence="2">KCTC 32501</strain>
    </source>
</reference>